<keyword evidence="1" id="KW-1133">Transmembrane helix</keyword>
<feature type="transmembrane region" description="Helical" evidence="1">
    <location>
        <begin position="49"/>
        <end position="66"/>
    </location>
</feature>
<protein>
    <submittedName>
        <fullName evidence="2">Uncharacterized protein</fullName>
    </submittedName>
</protein>
<evidence type="ECO:0000256" key="1">
    <source>
        <dbReference type="SAM" id="Phobius"/>
    </source>
</evidence>
<name>A0A0E9X067_ANGAN</name>
<evidence type="ECO:0000313" key="2">
    <source>
        <dbReference type="EMBL" id="JAH95250.1"/>
    </source>
</evidence>
<reference evidence="2" key="1">
    <citation type="submission" date="2014-11" db="EMBL/GenBank/DDBJ databases">
        <authorList>
            <person name="Amaro Gonzalez C."/>
        </authorList>
    </citation>
    <scope>NUCLEOTIDE SEQUENCE</scope>
</reference>
<keyword evidence="1" id="KW-0472">Membrane</keyword>
<sequence length="101" mass="12224">MNLRDRQTVRQCTLHRHASYTAQNRLYCNRHSAVRTVFPKLIYEVRTRAVSFFLKCFCFPFVFVFLHKQKETSKKNVYPVKGDRFFFFEERCVSVCDQKTK</sequence>
<proteinExistence type="predicted"/>
<keyword evidence="1" id="KW-0812">Transmembrane</keyword>
<dbReference type="AlphaFoldDB" id="A0A0E9X067"/>
<accession>A0A0E9X067</accession>
<organism evidence="2">
    <name type="scientific">Anguilla anguilla</name>
    <name type="common">European freshwater eel</name>
    <name type="synonym">Muraena anguilla</name>
    <dbReference type="NCBI Taxonomy" id="7936"/>
    <lineage>
        <taxon>Eukaryota</taxon>
        <taxon>Metazoa</taxon>
        <taxon>Chordata</taxon>
        <taxon>Craniata</taxon>
        <taxon>Vertebrata</taxon>
        <taxon>Euteleostomi</taxon>
        <taxon>Actinopterygii</taxon>
        <taxon>Neopterygii</taxon>
        <taxon>Teleostei</taxon>
        <taxon>Anguilliformes</taxon>
        <taxon>Anguillidae</taxon>
        <taxon>Anguilla</taxon>
    </lineage>
</organism>
<dbReference type="EMBL" id="GBXM01013327">
    <property type="protein sequence ID" value="JAH95250.1"/>
    <property type="molecule type" value="Transcribed_RNA"/>
</dbReference>
<reference evidence="2" key="2">
    <citation type="journal article" date="2015" name="Fish Shellfish Immunol.">
        <title>Early steps in the European eel (Anguilla anguilla)-Vibrio vulnificus interaction in the gills: Role of the RtxA13 toxin.</title>
        <authorList>
            <person name="Callol A."/>
            <person name="Pajuelo D."/>
            <person name="Ebbesson L."/>
            <person name="Teles M."/>
            <person name="MacKenzie S."/>
            <person name="Amaro C."/>
        </authorList>
    </citation>
    <scope>NUCLEOTIDE SEQUENCE</scope>
</reference>